<name>A0A4Q0AG37_9BACT</name>
<gene>
    <name evidence="1" type="ORF">EOT04_02865</name>
</gene>
<keyword evidence="2" id="KW-1185">Reference proteome</keyword>
<organism evidence="1 2">
    <name type="scientific">Candidatus Chaera renei</name>
    <dbReference type="NCBI Taxonomy" id="2506947"/>
    <lineage>
        <taxon>Bacteria</taxon>
        <taxon>Candidatus Saccharimonadota</taxon>
        <taxon>Candidatus Saccharimonadia</taxon>
        <taxon>Candidatus Saccharimonadales</taxon>
        <taxon>Candidatus Saccharimonadaceae</taxon>
        <taxon>Candidatus Chaera</taxon>
    </lineage>
</organism>
<sequence>MNLKIQKINHRLNLARMVGARISMRRFANRYGLVYFGGVDSYSEDHKLVQGMTASAEHLDNHYCIGNVGGYDLILLERSDTHKFPGRPSKYYRWIILQIDLKPAGKPLPHVVIEGRHHDDTFFANLFIKHAHLRPVHAGFFVGHEPQFINHFSVYTSPGDVARLPAILTPDITAAIGRHYQRLDFEMSHDTLWVYASNLVITKSSLDAILKAGLWLAGALERNPL</sequence>
<proteinExistence type="predicted"/>
<dbReference type="AlphaFoldDB" id="A0A4Q0AG37"/>
<reference evidence="1" key="1">
    <citation type="submission" date="2019-01" db="EMBL/GenBank/DDBJ databases">
        <title>Genomic signatures and co-occurrence patterns of the ultra-small Saccharimodia (Patescibacteria phylum) suggest a symbiotic lifestyle.</title>
        <authorList>
            <person name="Lemos L."/>
            <person name="Medeiros J."/>
            <person name="Andreote F."/>
            <person name="Fernandes G."/>
            <person name="Varani A."/>
            <person name="Oliveira G."/>
            <person name="Pylro V."/>
        </authorList>
    </citation>
    <scope>NUCLEOTIDE SEQUENCE [LARGE SCALE GENOMIC DNA]</scope>
    <source>
        <strain evidence="1">AMD01</strain>
    </source>
</reference>
<evidence type="ECO:0000313" key="1">
    <source>
        <dbReference type="EMBL" id="RWZ78112.1"/>
    </source>
</evidence>
<dbReference type="EMBL" id="SCKW01000032">
    <property type="protein sequence ID" value="RWZ78112.1"/>
    <property type="molecule type" value="Genomic_DNA"/>
</dbReference>
<comment type="caution">
    <text evidence="1">The sequence shown here is derived from an EMBL/GenBank/DDBJ whole genome shotgun (WGS) entry which is preliminary data.</text>
</comment>
<dbReference type="Proteomes" id="UP000289269">
    <property type="component" value="Unassembled WGS sequence"/>
</dbReference>
<accession>A0A4Q0AG37</accession>
<evidence type="ECO:0000313" key="2">
    <source>
        <dbReference type="Proteomes" id="UP000289269"/>
    </source>
</evidence>
<protein>
    <submittedName>
        <fullName evidence="1">Uncharacterized protein</fullName>
    </submittedName>
</protein>